<keyword evidence="1" id="KW-0175">Coiled coil</keyword>
<feature type="coiled-coil region" evidence="1">
    <location>
        <begin position="851"/>
        <end position="978"/>
    </location>
</feature>
<feature type="compositionally biased region" description="Acidic residues" evidence="2">
    <location>
        <begin position="98"/>
        <end position="110"/>
    </location>
</feature>
<name>A0A1B0D722_PHLPP</name>
<feature type="coiled-coil region" evidence="1">
    <location>
        <begin position="702"/>
        <end position="762"/>
    </location>
</feature>
<evidence type="ECO:0008006" key="5">
    <source>
        <dbReference type="Google" id="ProtNLM"/>
    </source>
</evidence>
<evidence type="ECO:0000313" key="3">
    <source>
        <dbReference type="EnsemblMetazoa" id="PPAI003345-PA"/>
    </source>
</evidence>
<accession>A0A1B0D722</accession>
<dbReference type="EMBL" id="AJVK01026547">
    <property type="status" value="NOT_ANNOTATED_CDS"/>
    <property type="molecule type" value="Genomic_DNA"/>
</dbReference>
<feature type="compositionally biased region" description="Basic and acidic residues" evidence="2">
    <location>
        <begin position="440"/>
        <end position="459"/>
    </location>
</feature>
<keyword evidence="4" id="KW-1185">Reference proteome</keyword>
<feature type="compositionally biased region" description="Polar residues" evidence="2">
    <location>
        <begin position="1"/>
        <end position="14"/>
    </location>
</feature>
<dbReference type="GO" id="GO:0034451">
    <property type="term" value="C:centriolar satellite"/>
    <property type="evidence" value="ECO:0007669"/>
    <property type="project" value="TreeGrafter"/>
</dbReference>
<dbReference type="GO" id="GO:0005929">
    <property type="term" value="C:cilium"/>
    <property type="evidence" value="ECO:0007669"/>
    <property type="project" value="GOC"/>
</dbReference>
<reference evidence="3" key="1">
    <citation type="submission" date="2022-08" db="UniProtKB">
        <authorList>
            <consortium name="EnsemblMetazoa"/>
        </authorList>
    </citation>
    <scope>IDENTIFICATION</scope>
    <source>
        <strain evidence="3">Israel</strain>
    </source>
</reference>
<dbReference type="PANTHER" id="PTHR31540">
    <property type="entry name" value="CENTROSOMAL PROTEIN OF 131 KDA"/>
    <property type="match status" value="1"/>
</dbReference>
<dbReference type="VEuPathDB" id="VectorBase:PPAI003345"/>
<protein>
    <recommendedName>
        <fullName evidence="5">Centrosomal protein of 131 kDa</fullName>
    </recommendedName>
</protein>
<dbReference type="VEuPathDB" id="VectorBase:PPAPM1_003199"/>
<evidence type="ECO:0000256" key="2">
    <source>
        <dbReference type="SAM" id="MobiDB-lite"/>
    </source>
</evidence>
<dbReference type="EnsemblMetazoa" id="PPAI003345-RA">
    <property type="protein sequence ID" value="PPAI003345-PA"/>
    <property type="gene ID" value="PPAI003345"/>
</dbReference>
<dbReference type="GO" id="GO:0035735">
    <property type="term" value="P:intraciliary transport involved in cilium assembly"/>
    <property type="evidence" value="ECO:0007669"/>
    <property type="project" value="InterPro"/>
</dbReference>
<feature type="compositionally biased region" description="Basic and acidic residues" evidence="2">
    <location>
        <begin position="73"/>
        <end position="82"/>
    </location>
</feature>
<dbReference type="PANTHER" id="PTHR31540:SF1">
    <property type="entry name" value="CENTROSOMAL PROTEIN OF 131 KDA"/>
    <property type="match status" value="1"/>
</dbReference>
<proteinExistence type="predicted"/>
<evidence type="ECO:0000256" key="1">
    <source>
        <dbReference type="SAM" id="Coils"/>
    </source>
</evidence>
<dbReference type="GO" id="GO:0010824">
    <property type="term" value="P:regulation of centrosome duplication"/>
    <property type="evidence" value="ECO:0007669"/>
    <property type="project" value="TreeGrafter"/>
</dbReference>
<feature type="region of interest" description="Disordered" evidence="2">
    <location>
        <begin position="440"/>
        <end position="460"/>
    </location>
</feature>
<feature type="region of interest" description="Disordered" evidence="2">
    <location>
        <begin position="335"/>
        <end position="402"/>
    </location>
</feature>
<feature type="region of interest" description="Disordered" evidence="2">
    <location>
        <begin position="197"/>
        <end position="222"/>
    </location>
</feature>
<sequence>MELSLHGSQINLATRQKPPTPTINYPRPSSAHSASRLVAGPRAGSRPQSADDTRFLAKFRNRIRPIARSWSVSEDRKAKQEPDQENQTAPKPMGSDGVTDEESSIEEEIEKVEKSPENQSPKPLKRILIPPATLDLKQKAWPEIPTAPEEKPAGRIDLPGRVSFSTADIHEEDVSEAEESETAREAKKVTKKVVHFNDEALTEKSSEEASESGKMDVESSSDQIIEDYRKEIESINRRHEVERKLAERGTSVANFFDKEYLLEKETPPEGLEATPRDLMGATSVMDKYFEVMSTPTPELPGSLQGLKITETATWDNFADFPPKLRDKSGEIISNYLRVSSSDQSDVPPAPRRPASSTRKGKNARDSRKSKSALTTKPPPKVKAPDKAPLKRSKSIPILRNGENAPLDEFHIDKVESWMSIHEDSYAKKASFVEYNREWRDTPSSKTDDEGNFSLEEHGDSFSTESTYDEIQSIIKEIDADKRKSRNSFKDLKTDVEFKLATTNATSSSSDSANNGDKIQEILNYLDSVDSSCEKALQRAQTFLRETDATELDLVTEPDIVENVPKISDLLILPNHQLARRVVALSLRANELANALQLSKEHVASVRAEKAKAVRLEKQASTTKLTEQKRHFEGIVARHQTFIEQLLRDKSSLCEKVGAITRRMDSQNQAWEHKLETEISRAKETMSAGEKIRKERWVKENTKKIKELTVKGLEGEIARLTQNHQEELAELRRQHQQELLAAIEETRQKHEMVEKAIRESYAEDREADKQKILEEQHQAELTSVKDQFERDFIIWKREHESAMKLREAERENAIRQQCRQDRDRQIDSIVAKIDAESLKTQQEHEVKVGRLKEKYETELKELERSETSAREKYLETRHRLAESEAAIQNLQANLKQQEIELNHCRKMRDECVTEKETLKESVREELAQETKALQKERDAEIQRIYARVQQSIEKKDTTIEVLQKENVALKERTLKLEAIVRQQRKDYCTK</sequence>
<dbReference type="Proteomes" id="UP000092462">
    <property type="component" value="Unassembled WGS sequence"/>
</dbReference>
<organism evidence="3 4">
    <name type="scientific">Phlebotomus papatasi</name>
    <name type="common">Sandfly</name>
    <dbReference type="NCBI Taxonomy" id="29031"/>
    <lineage>
        <taxon>Eukaryota</taxon>
        <taxon>Metazoa</taxon>
        <taxon>Ecdysozoa</taxon>
        <taxon>Arthropoda</taxon>
        <taxon>Hexapoda</taxon>
        <taxon>Insecta</taxon>
        <taxon>Pterygota</taxon>
        <taxon>Neoptera</taxon>
        <taxon>Endopterygota</taxon>
        <taxon>Diptera</taxon>
        <taxon>Nematocera</taxon>
        <taxon>Psychodoidea</taxon>
        <taxon>Psychodidae</taxon>
        <taxon>Phlebotomus</taxon>
        <taxon>Phlebotomus</taxon>
    </lineage>
</organism>
<dbReference type="AlphaFoldDB" id="A0A1B0D722"/>
<feature type="compositionally biased region" description="Basic and acidic residues" evidence="2">
    <location>
        <begin position="197"/>
        <end position="217"/>
    </location>
</feature>
<feature type="region of interest" description="Disordered" evidence="2">
    <location>
        <begin position="1"/>
        <end position="160"/>
    </location>
</feature>
<dbReference type="InterPro" id="IPR030465">
    <property type="entry name" value="CEP131"/>
</dbReference>
<dbReference type="EMBL" id="AJVK01026546">
    <property type="status" value="NOT_ANNOTATED_CDS"/>
    <property type="molecule type" value="Genomic_DNA"/>
</dbReference>
<evidence type="ECO:0000313" key="4">
    <source>
        <dbReference type="Proteomes" id="UP000092462"/>
    </source>
</evidence>